<dbReference type="InterPro" id="IPR011009">
    <property type="entry name" value="Kinase-like_dom_sf"/>
</dbReference>
<evidence type="ECO:0000256" key="1">
    <source>
        <dbReference type="SAM" id="MobiDB-lite"/>
    </source>
</evidence>
<gene>
    <name evidence="2" type="ORF">ABRQ22_04975</name>
</gene>
<feature type="region of interest" description="Disordered" evidence="1">
    <location>
        <begin position="240"/>
        <end position="273"/>
    </location>
</feature>
<organism evidence="2">
    <name type="scientific">Cellulosimicrobium sp. ES-005</name>
    <dbReference type="NCBI Taxonomy" id="3163031"/>
    <lineage>
        <taxon>Bacteria</taxon>
        <taxon>Bacillati</taxon>
        <taxon>Actinomycetota</taxon>
        <taxon>Actinomycetes</taxon>
        <taxon>Micrococcales</taxon>
        <taxon>Promicromonosporaceae</taxon>
        <taxon>Cellulosimicrobium</taxon>
    </lineage>
</organism>
<dbReference type="SUPFAM" id="SSF56112">
    <property type="entry name" value="Protein kinase-like (PK-like)"/>
    <property type="match status" value="1"/>
</dbReference>
<evidence type="ECO:0000313" key="2">
    <source>
        <dbReference type="EMBL" id="XCH31045.1"/>
    </source>
</evidence>
<sequence length="521" mass="54713">MTVRRTDPPSTELMGLLDAWLPARRWYPVKGVAVRHVPWLSFALDAPPRAATPGRPDTGRAVRVELHLLRLVGDGVDLVVQVPLVLEPVSRPTAATPGVESQSSAAPGGAAPIGTLAPGGTDDAAWVVHDGAAHPACWAALLAVAQWEDPGTAPDGASSRGGGPDADTDLTGGRALSVEQSNSSVLLPQVAGGSMLKVLRAIAIGPNPDVTIPRALAAQGWAGVPRPLAWLEVTWDAEDDPAAVDPGVDHRPGEPTAGGGAPPSGTAPGQEAPRSAHLAILSEFVEGARDGFDLACSYAGQGASFADLAADLGRVLADLHAALRRAFGVGSPVDARWLVADLRRRADEAVASSRALGRRAAEVTAFWDRTSARLANVTRVPDALPRLQTVHGDLHLGQVLHARRFGWKVLDFEGEPLRPVAERTRPDLALRDVAGIVRSFDYAAAVGRAPDAAWAVQARTAFLDAYDRADTAGVDRATSEALVRALTLDKALYEVVYESRNRPDWEPIPLAAVDRLLAGNA</sequence>
<accession>A0AAU8G5Q5</accession>
<name>A0AAU8G5Q5_9MICO</name>
<proteinExistence type="predicted"/>
<reference evidence="2" key="1">
    <citation type="submission" date="2024-06" db="EMBL/GenBank/DDBJ databases">
        <title>Complete genome sequence of the cellulolytic actinobacterium, Cellulosimicrobium ES-005.</title>
        <authorList>
            <person name="Matthews C.T."/>
            <person name="Underwood K.D."/>
            <person name="Ghanchi K.M."/>
            <person name="Fields S.D."/>
            <person name="Gardner S.G."/>
        </authorList>
    </citation>
    <scope>NUCLEOTIDE SEQUENCE</scope>
    <source>
        <strain evidence="2">ES-005</strain>
    </source>
</reference>
<feature type="compositionally biased region" description="Low complexity" evidence="1">
    <location>
        <begin position="105"/>
        <end position="116"/>
    </location>
</feature>
<feature type="region of interest" description="Disordered" evidence="1">
    <location>
        <begin position="149"/>
        <end position="172"/>
    </location>
</feature>
<dbReference type="AlphaFoldDB" id="A0AAU8G5Q5"/>
<dbReference type="Gene3D" id="3.90.1200.10">
    <property type="match status" value="1"/>
</dbReference>
<dbReference type="EMBL" id="CP159290">
    <property type="protein sequence ID" value="XCH31045.1"/>
    <property type="molecule type" value="Genomic_DNA"/>
</dbReference>
<protein>
    <submittedName>
        <fullName evidence="2">Aminoglycoside phosphotransferase</fullName>
    </submittedName>
</protein>
<feature type="region of interest" description="Disordered" evidence="1">
    <location>
        <begin position="92"/>
        <end position="116"/>
    </location>
</feature>
<dbReference type="RefSeq" id="WP_353708776.1">
    <property type="nucleotide sequence ID" value="NZ_CP159290.1"/>
</dbReference>